<feature type="transmembrane region" description="Helical" evidence="1">
    <location>
        <begin position="12"/>
        <end position="30"/>
    </location>
</feature>
<organism evidence="2 3">
    <name type="scientific">Acinetobacter terrestris</name>
    <dbReference type="NCBI Taxonomy" id="2529843"/>
    <lineage>
        <taxon>Bacteria</taxon>
        <taxon>Pseudomonadati</taxon>
        <taxon>Pseudomonadota</taxon>
        <taxon>Gammaproteobacteria</taxon>
        <taxon>Moraxellales</taxon>
        <taxon>Moraxellaceae</taxon>
        <taxon>Acinetobacter</taxon>
        <taxon>Acinetobacter Taxon 24</taxon>
    </lineage>
</organism>
<comment type="caution">
    <text evidence="2">The sequence shown here is derived from an EMBL/GenBank/DDBJ whole genome shotgun (WGS) entry which is preliminary data.</text>
</comment>
<reference evidence="2 3" key="1">
    <citation type="submission" date="2020-04" db="EMBL/GenBank/DDBJ databases">
        <title>Acinetobacter Taxon 24.</title>
        <authorList>
            <person name="Nemec A."/>
            <person name="Radolfova-Krizova L."/>
            <person name="Higgins P.G."/>
            <person name="Spanelova P."/>
        </authorList>
    </citation>
    <scope>NUCLEOTIDE SEQUENCE [LARGE SCALE GENOMIC DNA]</scope>
    <source>
        <strain evidence="2 3">ANC 5084</strain>
    </source>
</reference>
<keyword evidence="1" id="KW-0812">Transmembrane</keyword>
<dbReference type="Proteomes" id="UP000555322">
    <property type="component" value="Unassembled WGS sequence"/>
</dbReference>
<evidence type="ECO:0000313" key="2">
    <source>
        <dbReference type="EMBL" id="NNH27649.1"/>
    </source>
</evidence>
<keyword evidence="1" id="KW-0472">Membrane</keyword>
<dbReference type="RefSeq" id="WP_171537119.1">
    <property type="nucleotide sequence ID" value="NZ_JABERJ010000043.1"/>
</dbReference>
<sequence>MKSYSSQRGATLIVVMIMLVAITVIGTLAIKQGLISLNVATNSQAQQLVMQNSDAAFFNIEREANLIQSLTASGMFGYINGAANKDKEMVFCFRGAEANFFDINRASLMVWESGNAPTNNTLGTEGYCSVSANSGNFFTSGRRAAMTQVSVKFSSQLDNDPFYGMQYGTDEKGVKFEKNKPVKVFAVSIMPTLTTTSTAKIDACLNSHMSEVTIPSGVTPSTVKDEDGVRVDDSVTDCLAKLNVPFTTQVTEYMIAQDFI</sequence>
<name>A0ABX1V1Y6_9GAMM</name>
<dbReference type="EMBL" id="JABERJ010000043">
    <property type="protein sequence ID" value="NNH27649.1"/>
    <property type="molecule type" value="Genomic_DNA"/>
</dbReference>
<evidence type="ECO:0000256" key="1">
    <source>
        <dbReference type="SAM" id="Phobius"/>
    </source>
</evidence>
<protein>
    <submittedName>
        <fullName evidence="2">Pilus assembly protein PilX</fullName>
    </submittedName>
</protein>
<evidence type="ECO:0000313" key="3">
    <source>
        <dbReference type="Proteomes" id="UP000555322"/>
    </source>
</evidence>
<proteinExistence type="predicted"/>
<gene>
    <name evidence="2" type="ORF">HLH15_14535</name>
</gene>
<accession>A0ABX1V1Y6</accession>
<keyword evidence="1" id="KW-1133">Transmembrane helix</keyword>
<keyword evidence="3" id="KW-1185">Reference proteome</keyword>